<sequence>MPENLKTPKESAVETRHIVMPDHVNHYGTLFGGVLMSWIDLIAVMVAQRHCGKEAVTASVDRLNFLQPIHIGDHVVLRASVNYVGRSSMEVGVQASKENPYTGTVVRATTAYLTFVALDENKKPCEIPKLKPETELEHRRFANALLRQEASRELLKKILEKEKEKIEKS</sequence>
<evidence type="ECO:0000259" key="4">
    <source>
        <dbReference type="PROSITE" id="PS51770"/>
    </source>
</evidence>
<dbReference type="InterPro" id="IPR006683">
    <property type="entry name" value="Thioestr_dom"/>
</dbReference>
<organism evidence="6 8">
    <name type="scientific">Leptospira perolatii</name>
    <dbReference type="NCBI Taxonomy" id="2023191"/>
    <lineage>
        <taxon>Bacteria</taxon>
        <taxon>Pseudomonadati</taxon>
        <taxon>Spirochaetota</taxon>
        <taxon>Spirochaetia</taxon>
        <taxon>Leptospirales</taxon>
        <taxon>Leptospiraceae</taxon>
        <taxon>Leptospira</taxon>
    </lineage>
</organism>
<dbReference type="GO" id="GO:0006637">
    <property type="term" value="P:acyl-CoA metabolic process"/>
    <property type="evidence" value="ECO:0007669"/>
    <property type="project" value="TreeGrafter"/>
</dbReference>
<keyword evidence="2 3" id="KW-0378">Hydrolase</keyword>
<evidence type="ECO:0000313" key="5">
    <source>
        <dbReference type="EMBL" id="PJZ71350.1"/>
    </source>
</evidence>
<evidence type="ECO:0000313" key="6">
    <source>
        <dbReference type="EMBL" id="PJZ74884.1"/>
    </source>
</evidence>
<dbReference type="EMBL" id="NPDY01000001">
    <property type="protein sequence ID" value="PJZ71350.1"/>
    <property type="molecule type" value="Genomic_DNA"/>
</dbReference>
<dbReference type="RefSeq" id="WP_100712305.1">
    <property type="nucleotide sequence ID" value="NZ_NPDY01000001.1"/>
</dbReference>
<evidence type="ECO:0000313" key="8">
    <source>
        <dbReference type="Proteomes" id="UP000231990"/>
    </source>
</evidence>
<dbReference type="GO" id="GO:0005829">
    <property type="term" value="C:cytosol"/>
    <property type="evidence" value="ECO:0007669"/>
    <property type="project" value="TreeGrafter"/>
</dbReference>
<dbReference type="InterPro" id="IPR033120">
    <property type="entry name" value="HOTDOG_ACOT"/>
</dbReference>
<gene>
    <name evidence="5" type="ORF">CH360_02290</name>
    <name evidence="6" type="ORF">CH373_02290</name>
</gene>
<evidence type="ECO:0000313" key="7">
    <source>
        <dbReference type="Proteomes" id="UP000231962"/>
    </source>
</evidence>
<protein>
    <submittedName>
        <fullName evidence="6">Acyl-CoA thioesterase</fullName>
    </submittedName>
</protein>
<reference evidence="7 8" key="1">
    <citation type="submission" date="2017-07" db="EMBL/GenBank/DDBJ databases">
        <title>Leptospira spp. isolated from tropical soils.</title>
        <authorList>
            <person name="Thibeaux R."/>
            <person name="Iraola G."/>
            <person name="Ferres I."/>
            <person name="Bierque E."/>
            <person name="Girault D."/>
            <person name="Soupe-Gilbert M.-E."/>
            <person name="Picardeau M."/>
            <person name="Goarant C."/>
        </authorList>
    </citation>
    <scope>NUCLEOTIDE SEQUENCE [LARGE SCALE GENOMIC DNA]</scope>
    <source>
        <strain evidence="6 8">FH1-B-B1</strain>
        <strain evidence="5 7">FH1-B-C1</strain>
    </source>
</reference>
<dbReference type="AlphaFoldDB" id="A0A2M9ZS85"/>
<evidence type="ECO:0000256" key="2">
    <source>
        <dbReference type="ARBA" id="ARBA00022801"/>
    </source>
</evidence>
<dbReference type="InterPro" id="IPR040170">
    <property type="entry name" value="Cytosol_ACT"/>
</dbReference>
<comment type="caution">
    <text evidence="6">The sequence shown here is derived from an EMBL/GenBank/DDBJ whole genome shotgun (WGS) entry which is preliminary data.</text>
</comment>
<dbReference type="SUPFAM" id="SSF54637">
    <property type="entry name" value="Thioesterase/thiol ester dehydrase-isomerase"/>
    <property type="match status" value="1"/>
</dbReference>
<dbReference type="Gene3D" id="3.10.129.10">
    <property type="entry name" value="Hotdog Thioesterase"/>
    <property type="match status" value="1"/>
</dbReference>
<keyword evidence="7" id="KW-1185">Reference proteome</keyword>
<dbReference type="Pfam" id="PF03061">
    <property type="entry name" value="4HBT"/>
    <property type="match status" value="1"/>
</dbReference>
<dbReference type="EMBL" id="NPDZ01000001">
    <property type="protein sequence ID" value="PJZ74884.1"/>
    <property type="molecule type" value="Genomic_DNA"/>
</dbReference>
<proteinExistence type="inferred from homology"/>
<evidence type="ECO:0000256" key="3">
    <source>
        <dbReference type="PROSITE-ProRule" id="PRU01106"/>
    </source>
</evidence>
<dbReference type="GO" id="GO:0052816">
    <property type="term" value="F:long-chain fatty acyl-CoA hydrolase activity"/>
    <property type="evidence" value="ECO:0007669"/>
    <property type="project" value="TreeGrafter"/>
</dbReference>
<dbReference type="OrthoDB" id="9791628at2"/>
<dbReference type="PROSITE" id="PS51770">
    <property type="entry name" value="HOTDOG_ACOT"/>
    <property type="match status" value="1"/>
</dbReference>
<dbReference type="PANTHER" id="PTHR11049">
    <property type="entry name" value="ACYL COENZYME A THIOESTER HYDROLASE"/>
    <property type="match status" value="1"/>
</dbReference>
<dbReference type="Proteomes" id="UP000231990">
    <property type="component" value="Unassembled WGS sequence"/>
</dbReference>
<accession>A0A2M9ZS85</accession>
<dbReference type="CDD" id="cd03442">
    <property type="entry name" value="BFIT_BACH"/>
    <property type="match status" value="1"/>
</dbReference>
<evidence type="ECO:0000256" key="1">
    <source>
        <dbReference type="ARBA" id="ARBA00010458"/>
    </source>
</evidence>
<feature type="domain" description="HotDog ACOT-type" evidence="4">
    <location>
        <begin position="9"/>
        <end position="121"/>
    </location>
</feature>
<dbReference type="InterPro" id="IPR029069">
    <property type="entry name" value="HotDog_dom_sf"/>
</dbReference>
<name>A0A2M9ZS85_9LEPT</name>
<comment type="similarity">
    <text evidence="1">Belongs to the acyl coenzyme A hydrolase family.</text>
</comment>
<dbReference type="PANTHER" id="PTHR11049:SF16">
    <property type="entry name" value="PROTEIN VDLD"/>
    <property type="match status" value="1"/>
</dbReference>
<dbReference type="Proteomes" id="UP000231962">
    <property type="component" value="Unassembled WGS sequence"/>
</dbReference>